<proteinExistence type="predicted"/>
<protein>
    <submittedName>
        <fullName evidence="1">Uncharacterized protein</fullName>
    </submittedName>
</protein>
<evidence type="ECO:0000313" key="2">
    <source>
        <dbReference type="Proteomes" id="UP000033740"/>
    </source>
</evidence>
<comment type="caution">
    <text evidence="1">The sequence shown here is derived from an EMBL/GenBank/DDBJ whole genome shotgun (WGS) entry which is preliminary data.</text>
</comment>
<name>A0A0F0LK74_9MICO</name>
<dbReference type="RefSeq" id="WP_045271841.1">
    <property type="nucleotide sequence ID" value="NZ_JYIX01000033.1"/>
</dbReference>
<dbReference type="STRING" id="582680.RS86_01764"/>
<dbReference type="AlphaFoldDB" id="A0A0F0LK74"/>
<evidence type="ECO:0000313" key="1">
    <source>
        <dbReference type="EMBL" id="KJL33543.1"/>
    </source>
</evidence>
<keyword evidence="2" id="KW-1185">Reference proteome</keyword>
<accession>A0A0F0LK74</accession>
<reference evidence="1 2" key="1">
    <citation type="submission" date="2015-02" db="EMBL/GenBank/DDBJ databases">
        <title>Draft genome sequences of ten Microbacterium spp. with emphasis on heavy metal contaminated environments.</title>
        <authorList>
            <person name="Corretto E."/>
        </authorList>
    </citation>
    <scope>NUCLEOTIDE SEQUENCE [LARGE SCALE GENOMIC DNA]</scope>
    <source>
        <strain evidence="1 2">ARN176</strain>
    </source>
</reference>
<sequence length="146" mass="16367">MNPESLREHVLESDDDLRDALELLLPQASQRQLWLLFIDGRGRIGEPLMPMADYPEDPIEAVATEDLGEVTHAHLLSQRIGMLRELTGNAAVVLVWERVGGEAVEDDVRVWARAMKRQAALLGIPLRAQFLLHAHGVRQLHADDVL</sequence>
<organism evidence="1 2">
    <name type="scientific">Microbacterium azadirachtae</name>
    <dbReference type="NCBI Taxonomy" id="582680"/>
    <lineage>
        <taxon>Bacteria</taxon>
        <taxon>Bacillati</taxon>
        <taxon>Actinomycetota</taxon>
        <taxon>Actinomycetes</taxon>
        <taxon>Micrococcales</taxon>
        <taxon>Microbacteriaceae</taxon>
        <taxon>Microbacterium</taxon>
    </lineage>
</organism>
<dbReference type="EMBL" id="JYIX01000033">
    <property type="protein sequence ID" value="KJL33543.1"/>
    <property type="molecule type" value="Genomic_DNA"/>
</dbReference>
<gene>
    <name evidence="1" type="ORF">RS86_01764</name>
</gene>
<dbReference type="Proteomes" id="UP000033740">
    <property type="component" value="Unassembled WGS sequence"/>
</dbReference>
<dbReference type="PATRIC" id="fig|582680.6.peg.1822"/>